<comment type="catalytic activity">
    <reaction evidence="1 2">
        <text>Thiol-dependent hydrolysis of ester, thioester, amide, peptide and isopeptide bonds formed by the C-terminal Gly of ubiquitin (a 76-residue protein attached to proteins as an intracellular targeting signal).</text>
        <dbReference type="EC" id="3.4.19.12"/>
    </reaction>
</comment>
<keyword evidence="2" id="KW-0833">Ubl conjugation pathway</keyword>
<keyword evidence="2" id="KW-0788">Thiol protease</keyword>
<feature type="compositionally biased region" description="Basic and acidic residues" evidence="3">
    <location>
        <begin position="288"/>
        <end position="297"/>
    </location>
</feature>
<reference evidence="5" key="2">
    <citation type="submission" date="2024-08" db="UniProtKB">
        <authorList>
            <consortium name="EnsemblMetazoa"/>
        </authorList>
    </citation>
    <scope>IDENTIFICATION</scope>
</reference>
<proteinExistence type="inferred from homology"/>
<evidence type="ECO:0000313" key="6">
    <source>
        <dbReference type="Proteomes" id="UP000019118"/>
    </source>
</evidence>
<dbReference type="InterPro" id="IPR038765">
    <property type="entry name" value="Papain-like_cys_pep_sf"/>
</dbReference>
<keyword evidence="2" id="KW-0645">Protease</keyword>
<accession>A0AAR5Q592</accession>
<evidence type="ECO:0000256" key="3">
    <source>
        <dbReference type="SAM" id="MobiDB-lite"/>
    </source>
</evidence>
<feature type="region of interest" description="Disordered" evidence="3">
    <location>
        <begin position="1"/>
        <end position="46"/>
    </location>
</feature>
<feature type="domain" description="USP" evidence="4">
    <location>
        <begin position="359"/>
        <end position="696"/>
    </location>
</feature>
<feature type="compositionally biased region" description="Low complexity" evidence="3">
    <location>
        <begin position="180"/>
        <end position="199"/>
    </location>
</feature>
<name>A0AAR5Q592_DENPD</name>
<keyword evidence="6" id="KW-1185">Reference proteome</keyword>
<dbReference type="PROSITE" id="PS50235">
    <property type="entry name" value="USP_3"/>
    <property type="match status" value="1"/>
</dbReference>
<dbReference type="PROSITE" id="PS00972">
    <property type="entry name" value="USP_1"/>
    <property type="match status" value="1"/>
</dbReference>
<keyword evidence="2" id="KW-0378">Hydrolase</keyword>
<protein>
    <recommendedName>
        <fullName evidence="2">Ubiquitin carboxyl-terminal hydrolase</fullName>
        <ecNumber evidence="2">3.4.19.12</ecNumber>
    </recommendedName>
</protein>
<feature type="compositionally biased region" description="Low complexity" evidence="3">
    <location>
        <begin position="1"/>
        <end position="20"/>
    </location>
</feature>
<reference evidence="6" key="1">
    <citation type="journal article" date="2013" name="Genome Biol.">
        <title>Draft genome of the mountain pine beetle, Dendroctonus ponderosae Hopkins, a major forest pest.</title>
        <authorList>
            <person name="Keeling C.I."/>
            <person name="Yuen M.M."/>
            <person name="Liao N.Y."/>
            <person name="Docking T.R."/>
            <person name="Chan S.K."/>
            <person name="Taylor G.A."/>
            <person name="Palmquist D.L."/>
            <person name="Jackman S.D."/>
            <person name="Nguyen A."/>
            <person name="Li M."/>
            <person name="Henderson H."/>
            <person name="Janes J.K."/>
            <person name="Zhao Y."/>
            <person name="Pandoh P."/>
            <person name="Moore R."/>
            <person name="Sperling F.A."/>
            <person name="Huber D.P."/>
            <person name="Birol I."/>
            <person name="Jones S.J."/>
            <person name="Bohlmann J."/>
        </authorList>
    </citation>
    <scope>NUCLEOTIDE SEQUENCE</scope>
</reference>
<dbReference type="AlphaFoldDB" id="A0AAR5Q592"/>
<feature type="region of interest" description="Disordered" evidence="3">
    <location>
        <begin position="211"/>
        <end position="342"/>
    </location>
</feature>
<feature type="compositionally biased region" description="Polar residues" evidence="3">
    <location>
        <begin position="164"/>
        <end position="173"/>
    </location>
</feature>
<organism evidence="5 6">
    <name type="scientific">Dendroctonus ponderosae</name>
    <name type="common">Mountain pine beetle</name>
    <dbReference type="NCBI Taxonomy" id="77166"/>
    <lineage>
        <taxon>Eukaryota</taxon>
        <taxon>Metazoa</taxon>
        <taxon>Ecdysozoa</taxon>
        <taxon>Arthropoda</taxon>
        <taxon>Hexapoda</taxon>
        <taxon>Insecta</taxon>
        <taxon>Pterygota</taxon>
        <taxon>Neoptera</taxon>
        <taxon>Endopterygota</taxon>
        <taxon>Coleoptera</taxon>
        <taxon>Polyphaga</taxon>
        <taxon>Cucujiformia</taxon>
        <taxon>Curculionidae</taxon>
        <taxon>Scolytinae</taxon>
        <taxon>Dendroctonus</taxon>
    </lineage>
</organism>
<dbReference type="Pfam" id="PF00443">
    <property type="entry name" value="UCH"/>
    <property type="match status" value="1"/>
</dbReference>
<dbReference type="InterPro" id="IPR018200">
    <property type="entry name" value="USP_CS"/>
</dbReference>
<comment type="similarity">
    <text evidence="2">Belongs to the peptidase C19 family.</text>
</comment>
<feature type="region of interest" description="Disordered" evidence="3">
    <location>
        <begin position="154"/>
        <end position="199"/>
    </location>
</feature>
<dbReference type="GO" id="GO:0004843">
    <property type="term" value="F:cysteine-type deubiquitinase activity"/>
    <property type="evidence" value="ECO:0007669"/>
    <property type="project" value="UniProtKB-UniRule"/>
</dbReference>
<evidence type="ECO:0000259" key="4">
    <source>
        <dbReference type="PROSITE" id="PS50235"/>
    </source>
</evidence>
<dbReference type="CDD" id="cd02674">
    <property type="entry name" value="Peptidase_C19R"/>
    <property type="match status" value="1"/>
</dbReference>
<dbReference type="EC" id="3.4.19.12" evidence="2"/>
<feature type="compositionally biased region" description="Gly residues" evidence="3">
    <location>
        <begin position="306"/>
        <end position="316"/>
    </location>
</feature>
<feature type="compositionally biased region" description="Basic and acidic residues" evidence="3">
    <location>
        <begin position="251"/>
        <end position="264"/>
    </location>
</feature>
<dbReference type="PANTHER" id="PTHR21646:SF23">
    <property type="entry name" value="UBIQUITIN CARBOXYL-TERMINAL HYDROLASE USP2"/>
    <property type="match status" value="1"/>
</dbReference>
<dbReference type="Gene3D" id="3.90.70.10">
    <property type="entry name" value="Cysteine proteinases"/>
    <property type="match status" value="1"/>
</dbReference>
<dbReference type="Proteomes" id="UP000019118">
    <property type="component" value="Unassembled WGS sequence"/>
</dbReference>
<evidence type="ECO:0000256" key="2">
    <source>
        <dbReference type="RuleBase" id="RU366025"/>
    </source>
</evidence>
<dbReference type="GO" id="GO:0016579">
    <property type="term" value="P:protein deubiquitination"/>
    <property type="evidence" value="ECO:0007669"/>
    <property type="project" value="InterPro"/>
</dbReference>
<dbReference type="InterPro" id="IPR028889">
    <property type="entry name" value="USP"/>
</dbReference>
<dbReference type="GO" id="GO:0006508">
    <property type="term" value="P:proteolysis"/>
    <property type="evidence" value="ECO:0007669"/>
    <property type="project" value="UniProtKB-KW"/>
</dbReference>
<evidence type="ECO:0000313" key="5">
    <source>
        <dbReference type="EnsemblMetazoa" id="XP_019768387.1"/>
    </source>
</evidence>
<dbReference type="SUPFAM" id="SSF54001">
    <property type="entry name" value="Cysteine proteinases"/>
    <property type="match status" value="1"/>
</dbReference>
<dbReference type="InterPro" id="IPR050185">
    <property type="entry name" value="Ub_carboxyl-term_hydrolase"/>
</dbReference>
<dbReference type="EnsemblMetazoa" id="XM_019912828.1">
    <property type="protein sequence ID" value="XP_019768387.1"/>
    <property type="gene ID" value="LOC109543228"/>
</dbReference>
<dbReference type="PANTHER" id="PTHR21646">
    <property type="entry name" value="UBIQUITIN CARBOXYL-TERMINAL HYDROLASE"/>
    <property type="match status" value="1"/>
</dbReference>
<dbReference type="InterPro" id="IPR001394">
    <property type="entry name" value="Peptidase_C19_UCH"/>
</dbReference>
<feature type="compositionally biased region" description="Polar residues" evidence="3">
    <location>
        <begin position="211"/>
        <end position="224"/>
    </location>
</feature>
<dbReference type="PROSITE" id="PS00973">
    <property type="entry name" value="USP_2"/>
    <property type="match status" value="1"/>
</dbReference>
<sequence>MPVLSPHRSSSSGLSGSYRPTYSSALDRPYYSSSGYSPRINSYSERFTTRSYTDSDGRRVYSRSASITEDGVTTRFREESREGSLSRDSGISSIRENSVYDYPRRDNSLNRSERLSTAGMIESVAEMRNKYSPANYVPAIYRNKYENISRSKSINDIGLPPIESKSTSPSSALSRKKQASPISSGTSSKPSSSSAFSNGYSSSNLLSNGHATASPLSNGSLSNGDSERSDVIGQKDSVQENGVLQAELNGDLDKEDKLNGDDKKRSSRVNQCASFIPNEPASDELESENEKIGRKYSYDVSASTPSGGGAKGGGRGVTSLAGPSSRRSLATPPADGDDDDLAQARRGSTADARNGLGLVGLRNIGNTCFMNSVLQCLSNTRVLLDYIRKDTYQKDINNVTSSMKGALFKAFGELIKELWASDSSGPVNTAALKSQIQRFAPRFMGYSQQDAQEFLRYFLEGLHEDVNRVTSKPKPITTDIEDSLPDAEKAAEAWRRYLRSEDSLIVDAFVGQLKSTLKCTHCGHCSVTFDPFWDLSLPLPSGRNSGALRLSHCLEAFTKEETLDGDEKPKCAKCKERRRCTKSFSIQRFPQVLVIHLKRFSPLERFRGKLNTLVEFPLEGLDLTPYASEAQSGPSPRYNLYAVSEHSGTPYSGHYTAHCKNPIDGRWHEYNDSRVSAASGRSAVSAEAYVLFYEREGGSSQRSRL</sequence>
<evidence type="ECO:0000256" key="1">
    <source>
        <dbReference type="ARBA" id="ARBA00000707"/>
    </source>
</evidence>
<dbReference type="FunFam" id="3.90.70.10:FF:000083">
    <property type="entry name" value="Uncharacterized protein, isoform B"/>
    <property type="match status" value="1"/>
</dbReference>